<sequence length="261" mass="29465">MLRISGHDMSLPETSLCVLTEPEDEKVGNHVVHTEEHYVWKALTGRPAYSSRENEEKMVVQRHFGEGELESGRAWARVKLRPATTHNSHNPDQIWRHGVTPRQLSTLKTQELGTTVMERSRVIIAACGAWQRLPRKVENRRTSHRSLNSPTYRRDIAITSHVLDSGVGTGVWSCRLLSAGTLGVREQLLDAVAKMSKLQKQAEWKVEGVAREAATAKFSTGAISFFLVHARILFHLQSRQLLTRELPLVQLHPLKHRLTAA</sequence>
<evidence type="ECO:0000313" key="2">
    <source>
        <dbReference type="Proteomes" id="UP000027730"/>
    </source>
</evidence>
<evidence type="ECO:0000313" key="1">
    <source>
        <dbReference type="EMBL" id="KEQ68804.1"/>
    </source>
</evidence>
<dbReference type="GeneID" id="25414263"/>
<organism evidence="1 2">
    <name type="scientific">Aureobasidium namibiae CBS 147.97</name>
    <dbReference type="NCBI Taxonomy" id="1043004"/>
    <lineage>
        <taxon>Eukaryota</taxon>
        <taxon>Fungi</taxon>
        <taxon>Dikarya</taxon>
        <taxon>Ascomycota</taxon>
        <taxon>Pezizomycotina</taxon>
        <taxon>Dothideomycetes</taxon>
        <taxon>Dothideomycetidae</taxon>
        <taxon>Dothideales</taxon>
        <taxon>Saccotheciaceae</taxon>
        <taxon>Aureobasidium</taxon>
    </lineage>
</organism>
<reference evidence="1 2" key="1">
    <citation type="journal article" date="2014" name="BMC Genomics">
        <title>Genome sequencing of four Aureobasidium pullulans varieties: biotechnological potential, stress tolerance, and description of new species.</title>
        <authorList>
            <person name="Gostin Ar C."/>
            <person name="Ohm R.A."/>
            <person name="Kogej T."/>
            <person name="Sonjak S."/>
            <person name="Turk M."/>
            <person name="Zajc J."/>
            <person name="Zalar P."/>
            <person name="Grube M."/>
            <person name="Sun H."/>
            <person name="Han J."/>
            <person name="Sharma A."/>
            <person name="Chiniquy J."/>
            <person name="Ngan C.Y."/>
            <person name="Lipzen A."/>
            <person name="Barry K."/>
            <person name="Grigoriev I.V."/>
            <person name="Gunde-Cimerman N."/>
        </authorList>
    </citation>
    <scope>NUCLEOTIDE SEQUENCE [LARGE SCALE GENOMIC DNA]</scope>
    <source>
        <strain evidence="1 2">CBS 147.97</strain>
    </source>
</reference>
<proteinExistence type="predicted"/>
<dbReference type="EMBL" id="KL584725">
    <property type="protein sequence ID" value="KEQ68804.1"/>
    <property type="molecule type" value="Genomic_DNA"/>
</dbReference>
<name>A0A074WB36_9PEZI</name>
<gene>
    <name evidence="1" type="ORF">M436DRAFT_67724</name>
</gene>
<protein>
    <submittedName>
        <fullName evidence="1">Uncharacterized protein</fullName>
    </submittedName>
</protein>
<dbReference type="AlphaFoldDB" id="A0A074WB36"/>
<dbReference type="HOGENOM" id="CLU_1065522_0_0_1"/>
<dbReference type="Proteomes" id="UP000027730">
    <property type="component" value="Unassembled WGS sequence"/>
</dbReference>
<dbReference type="RefSeq" id="XP_013423029.1">
    <property type="nucleotide sequence ID" value="XM_013567575.1"/>
</dbReference>
<accession>A0A074WB36</accession>
<keyword evidence="2" id="KW-1185">Reference proteome</keyword>